<keyword evidence="2" id="KW-1133">Transmembrane helix</keyword>
<dbReference type="Proteomes" id="UP000214646">
    <property type="component" value="Unassembled WGS sequence"/>
</dbReference>
<feature type="compositionally biased region" description="Polar residues" evidence="1">
    <location>
        <begin position="23"/>
        <end position="42"/>
    </location>
</feature>
<keyword evidence="2" id="KW-0812">Transmembrane</keyword>
<gene>
    <name evidence="3" type="ORF">FRUB_10262</name>
</gene>
<proteinExistence type="predicted"/>
<feature type="region of interest" description="Disordered" evidence="1">
    <location>
        <begin position="21"/>
        <end position="46"/>
    </location>
</feature>
<dbReference type="AlphaFoldDB" id="A0A225CY72"/>
<feature type="transmembrane region" description="Helical" evidence="2">
    <location>
        <begin position="352"/>
        <end position="374"/>
    </location>
</feature>
<feature type="transmembrane region" description="Helical" evidence="2">
    <location>
        <begin position="231"/>
        <end position="252"/>
    </location>
</feature>
<evidence type="ECO:0000256" key="1">
    <source>
        <dbReference type="SAM" id="MobiDB-lite"/>
    </source>
</evidence>
<keyword evidence="4" id="KW-1185">Reference proteome</keyword>
<evidence type="ECO:0000256" key="2">
    <source>
        <dbReference type="SAM" id="Phobius"/>
    </source>
</evidence>
<accession>A0A225CY72</accession>
<comment type="caution">
    <text evidence="3">The sequence shown here is derived from an EMBL/GenBank/DDBJ whole genome shotgun (WGS) entry which is preliminary data.</text>
</comment>
<sequence length="661" mass="66115">MAKLTSAISNFFANVGKAAPSLGTGSQTQSGATPSGSGANQSSPPPVAKLLANVTPIAAALQPANVQMAMLVANTQKLTAGGTKANAEVKAQTGTLAQLQKGLGVVSTQYSKFTTGLGRAPQLFSGITNGLNSLTGSIQSNIASYVAAFSPTAVKGFEFAVLDLRASIGEALLPVMGSATALVRAVADSLASLSPKGKALVAALAAAATGMGALVAVTGVFSSVVSTATGGLSVLLGGIAGAAVGLGVMAAATKPLAELQPIFSKLSGVMKVVLDALGAGFTRVVTAITPIIDTLTQIATTGAGAVLKNVDTAISLFVNVIESIAPAIGSILPTLITVGVAAQKFSLSVLSLIKPIVSVLASLAPIVTMLLAPLSVVFDVLSAVVTAIGDVVTALLSPMKTAFDTIMSVAQPVVAYMQSVFVNALTAPLRIAMRIISGVANAFTSIVGIVKGVFDGIIAVIKPSVVALGDAFDSIGDTLSALANSVGPLVSSIGDALAPTFNLLKNIVLGAASTFARFVKAVADGIKYLVDSVNAFFGIKSVETPDTKGASEGKGVRNVSTGSVDDVIRKARESSFGIGQAGGEKPEVKIASTTAEIGVRIKELRDYFVEGKYIEPLATALGRAIGGTGGSVVSGVVSAATGGAVGVAAREMLDRHIVGRR</sequence>
<keyword evidence="2" id="KW-0472">Membrane</keyword>
<dbReference type="EMBL" id="NIDE01000020">
    <property type="protein sequence ID" value="OWK34291.1"/>
    <property type="molecule type" value="Genomic_DNA"/>
</dbReference>
<feature type="transmembrane region" description="Helical" evidence="2">
    <location>
        <begin position="199"/>
        <end position="225"/>
    </location>
</feature>
<reference evidence="4" key="1">
    <citation type="submission" date="2017-06" db="EMBL/GenBank/DDBJ databases">
        <title>Genome analysis of Fimbriiglobus ruber SP5, the first member of the order Planctomycetales with confirmed chitinolytic capability.</title>
        <authorList>
            <person name="Ravin N.V."/>
            <person name="Rakitin A.L."/>
            <person name="Ivanova A.A."/>
            <person name="Beletsky A.V."/>
            <person name="Kulichevskaya I.S."/>
            <person name="Mardanov A.V."/>
            <person name="Dedysh S.N."/>
        </authorList>
    </citation>
    <scope>NUCLEOTIDE SEQUENCE [LARGE SCALE GENOMIC DNA]</scope>
    <source>
        <strain evidence="4">SP5</strain>
    </source>
</reference>
<feature type="transmembrane region" description="Helical" evidence="2">
    <location>
        <begin position="312"/>
        <end position="340"/>
    </location>
</feature>
<organism evidence="3 4">
    <name type="scientific">Fimbriiglobus ruber</name>
    <dbReference type="NCBI Taxonomy" id="1908690"/>
    <lineage>
        <taxon>Bacteria</taxon>
        <taxon>Pseudomonadati</taxon>
        <taxon>Planctomycetota</taxon>
        <taxon>Planctomycetia</taxon>
        <taxon>Gemmatales</taxon>
        <taxon>Gemmataceae</taxon>
        <taxon>Fimbriiglobus</taxon>
    </lineage>
</organism>
<evidence type="ECO:0000313" key="3">
    <source>
        <dbReference type="EMBL" id="OWK34291.1"/>
    </source>
</evidence>
<name>A0A225CY72_9BACT</name>
<protein>
    <submittedName>
        <fullName evidence="3">Minor tail protein</fullName>
    </submittedName>
</protein>
<evidence type="ECO:0000313" key="4">
    <source>
        <dbReference type="Proteomes" id="UP000214646"/>
    </source>
</evidence>